<keyword evidence="2" id="KW-1185">Reference proteome</keyword>
<dbReference type="Proteomes" id="UP000076154">
    <property type="component" value="Unassembled WGS sequence"/>
</dbReference>
<name>A0A369JPN4_HYPMA</name>
<comment type="caution">
    <text evidence="1">The sequence shown here is derived from an EMBL/GenBank/DDBJ whole genome shotgun (WGS) entry which is preliminary data.</text>
</comment>
<evidence type="ECO:0000313" key="1">
    <source>
        <dbReference type="EMBL" id="RDB20736.1"/>
    </source>
</evidence>
<gene>
    <name evidence="1" type="ORF">Hypma_012187</name>
</gene>
<dbReference type="InParanoid" id="A0A369JPN4"/>
<dbReference type="EMBL" id="LUEZ02000058">
    <property type="protein sequence ID" value="RDB20736.1"/>
    <property type="molecule type" value="Genomic_DNA"/>
</dbReference>
<sequence>MSPLFQKKVDVRALKIVTQQEGPSFHGMRQERRAKTWKGIALDGRDIPSSMDTEQAAYWSIWHKQAPP</sequence>
<organism evidence="1 2">
    <name type="scientific">Hypsizygus marmoreus</name>
    <name type="common">White beech mushroom</name>
    <name type="synonym">Agaricus marmoreus</name>
    <dbReference type="NCBI Taxonomy" id="39966"/>
    <lineage>
        <taxon>Eukaryota</taxon>
        <taxon>Fungi</taxon>
        <taxon>Dikarya</taxon>
        <taxon>Basidiomycota</taxon>
        <taxon>Agaricomycotina</taxon>
        <taxon>Agaricomycetes</taxon>
        <taxon>Agaricomycetidae</taxon>
        <taxon>Agaricales</taxon>
        <taxon>Tricholomatineae</taxon>
        <taxon>Lyophyllaceae</taxon>
        <taxon>Hypsizygus</taxon>
    </lineage>
</organism>
<evidence type="ECO:0000313" key="2">
    <source>
        <dbReference type="Proteomes" id="UP000076154"/>
    </source>
</evidence>
<proteinExistence type="predicted"/>
<protein>
    <submittedName>
        <fullName evidence="1">Uncharacterized protein</fullName>
    </submittedName>
</protein>
<dbReference type="AlphaFoldDB" id="A0A369JPN4"/>
<accession>A0A369JPN4</accession>
<reference evidence="1" key="1">
    <citation type="submission" date="2018-04" db="EMBL/GenBank/DDBJ databases">
        <title>Whole genome sequencing of Hypsizygus marmoreus.</title>
        <authorList>
            <person name="Choi I.-G."/>
            <person name="Min B."/>
            <person name="Kim J.-G."/>
            <person name="Kim S."/>
            <person name="Oh Y.-L."/>
            <person name="Kong W.-S."/>
            <person name="Park H."/>
            <person name="Jeong J."/>
            <person name="Song E.-S."/>
        </authorList>
    </citation>
    <scope>NUCLEOTIDE SEQUENCE [LARGE SCALE GENOMIC DNA]</scope>
    <source>
        <strain evidence="1">51987-8</strain>
    </source>
</reference>